<keyword evidence="12" id="KW-0472">Membrane</keyword>
<keyword evidence="8 13" id="KW-0418">Kinase</keyword>
<keyword evidence="6" id="KW-0812">Transmembrane</keyword>
<dbReference type="PROSITE" id="PS50113">
    <property type="entry name" value="PAC"/>
    <property type="match status" value="1"/>
</dbReference>
<dbReference type="Pfam" id="PF02518">
    <property type="entry name" value="HATPase_c"/>
    <property type="match status" value="1"/>
</dbReference>
<dbReference type="PROSITE" id="PS50109">
    <property type="entry name" value="HIS_KIN"/>
    <property type="match status" value="1"/>
</dbReference>
<dbReference type="PROSITE" id="PS50110">
    <property type="entry name" value="RESPONSE_REGULATORY"/>
    <property type="match status" value="1"/>
</dbReference>
<evidence type="ECO:0000256" key="11">
    <source>
        <dbReference type="ARBA" id="ARBA00023012"/>
    </source>
</evidence>
<dbReference type="EC" id="2.7.13.3" evidence="3"/>
<evidence type="ECO:0000256" key="4">
    <source>
        <dbReference type="ARBA" id="ARBA00022553"/>
    </source>
</evidence>
<keyword evidence="11" id="KW-0902">Two-component regulatory system</keyword>
<evidence type="ECO:0000256" key="9">
    <source>
        <dbReference type="ARBA" id="ARBA00022840"/>
    </source>
</evidence>
<dbReference type="eggNOG" id="COG2205">
    <property type="taxonomic scope" value="Bacteria"/>
</dbReference>
<dbReference type="InterPro" id="IPR001789">
    <property type="entry name" value="Sig_transdc_resp-reg_receiver"/>
</dbReference>
<dbReference type="InterPro" id="IPR000700">
    <property type="entry name" value="PAS-assoc_C"/>
</dbReference>
<dbReference type="GO" id="GO:0016020">
    <property type="term" value="C:membrane"/>
    <property type="evidence" value="ECO:0007669"/>
    <property type="project" value="UniProtKB-SubCell"/>
</dbReference>
<dbReference type="SMART" id="SM00388">
    <property type="entry name" value="HisKA"/>
    <property type="match status" value="1"/>
</dbReference>
<evidence type="ECO:0000256" key="7">
    <source>
        <dbReference type="ARBA" id="ARBA00022741"/>
    </source>
</evidence>
<dbReference type="EMBL" id="PYNF01000005">
    <property type="protein sequence ID" value="PSU99621.1"/>
    <property type="molecule type" value="Genomic_DNA"/>
</dbReference>
<reference evidence="13 14" key="1">
    <citation type="submission" date="2018-01" db="EMBL/GenBank/DDBJ databases">
        <title>Whole genome sequencing of Histamine producing bacteria.</title>
        <authorList>
            <person name="Butler K."/>
        </authorList>
    </citation>
    <scope>NUCLEOTIDE SEQUENCE [LARGE SCALE GENOMIC DNA]</scope>
    <source>
        <strain evidence="13 14">FS-7.2</strain>
    </source>
</reference>
<dbReference type="Pfam" id="PF00512">
    <property type="entry name" value="HisKA"/>
    <property type="match status" value="1"/>
</dbReference>
<keyword evidence="10" id="KW-1133">Transmembrane helix</keyword>
<dbReference type="InterPro" id="IPR003661">
    <property type="entry name" value="HisK_dim/P_dom"/>
</dbReference>
<comment type="catalytic activity">
    <reaction evidence="1">
        <text>ATP + protein L-histidine = ADP + protein N-phospho-L-histidine.</text>
        <dbReference type="EC" id="2.7.13.3"/>
    </reaction>
</comment>
<keyword evidence="9" id="KW-0067">ATP-binding</keyword>
<dbReference type="InterPro" id="IPR036890">
    <property type="entry name" value="HATPase_C_sf"/>
</dbReference>
<evidence type="ECO:0000256" key="5">
    <source>
        <dbReference type="ARBA" id="ARBA00022679"/>
    </source>
</evidence>
<dbReference type="CDD" id="cd00082">
    <property type="entry name" value="HisKA"/>
    <property type="match status" value="1"/>
</dbReference>
<evidence type="ECO:0000256" key="6">
    <source>
        <dbReference type="ARBA" id="ARBA00022692"/>
    </source>
</evidence>
<evidence type="ECO:0000256" key="1">
    <source>
        <dbReference type="ARBA" id="ARBA00000085"/>
    </source>
</evidence>
<sequence>MIGFDSEKLQETLLDLQRSQERENQLRIENAAILEGVSAMAGANNKRQVFNSLLEVLRKFIAFDNAIVLTRDDEASDLHVLMSTVTTLDFSHWQVGSTFNRCINGECIALYSPKDIEEFKNKSSDLLDICNSSLITGVKISSGDAMIILMSTEKGHFTSSCRRVLNRFRPLLERAIIDIDYRERLQSLVTARTQELTHSQQRFKDFARTVGDWFWEIDTDYNFSYISASHIANHLIDNDNIMAFFDGHEDFKQKFRLQLQQNQSFEDLEWQLVIDGKKQWLSFSGTPYYNKRGLLLGYRGTAKNISVRKKRLCDLQQARQQAESANKAKSQFIAMMSHEIRTPLNAVLGLMDLLSSSGLENEQQQWLGQMEQSAHLLLTIINDILDLSRIESGSFELFNSNINFSDSITLVKNQLQPEANKKNILLQCDIDKSIPEYIFADKNRIIQIMFNLIGNAIKFTNIGSVKIVARKIDNNIEVSVLDTGIGIADDALENLFNPFHQADGSITRKYGGTGLGLTISQLLIKKMKGTITIKSELAVGSCFTVTFPIHPAEVKIDNPTEKKQIKLIQSLNILLVEDSLTNQLVARLMLERRGHQVTITNHGQEAILKLLQCHKLFDLVLMDISMPVLDGLEATKYIRKLNIDTPIVALTANAMQSDQFLYQQTGMNGFLAKPIQPEELDLMLVKYQALKQIT</sequence>
<keyword evidence="7" id="KW-0547">Nucleotide-binding</keyword>
<dbReference type="RefSeq" id="WP_036794684.1">
    <property type="nucleotide sequence ID" value="NZ_LN794352.1"/>
</dbReference>
<dbReference type="FunFam" id="1.10.287.130:FF:000004">
    <property type="entry name" value="Ethylene receptor 1"/>
    <property type="match status" value="1"/>
</dbReference>
<evidence type="ECO:0000313" key="14">
    <source>
        <dbReference type="Proteomes" id="UP000241426"/>
    </source>
</evidence>
<dbReference type="PANTHER" id="PTHR45339:SF1">
    <property type="entry name" value="HYBRID SIGNAL TRANSDUCTION HISTIDINE KINASE J"/>
    <property type="match status" value="1"/>
</dbReference>
<dbReference type="Gene3D" id="3.30.565.10">
    <property type="entry name" value="Histidine kinase-like ATPase, C-terminal domain"/>
    <property type="match status" value="1"/>
</dbReference>
<evidence type="ECO:0000256" key="2">
    <source>
        <dbReference type="ARBA" id="ARBA00004370"/>
    </source>
</evidence>
<accession>A0A2T3KJH8</accession>
<evidence type="ECO:0000256" key="8">
    <source>
        <dbReference type="ARBA" id="ARBA00022777"/>
    </source>
</evidence>
<dbReference type="SUPFAM" id="SSF55785">
    <property type="entry name" value="PYP-like sensor domain (PAS domain)"/>
    <property type="match status" value="1"/>
</dbReference>
<dbReference type="SMART" id="SM00448">
    <property type="entry name" value="REC"/>
    <property type="match status" value="1"/>
</dbReference>
<dbReference type="InterPro" id="IPR036097">
    <property type="entry name" value="HisK_dim/P_sf"/>
</dbReference>
<dbReference type="PRINTS" id="PR00344">
    <property type="entry name" value="BCTRLSENSOR"/>
</dbReference>
<dbReference type="InterPro" id="IPR004358">
    <property type="entry name" value="Sig_transdc_His_kin-like_C"/>
</dbReference>
<dbReference type="Gene3D" id="1.10.287.130">
    <property type="match status" value="1"/>
</dbReference>
<dbReference type="Gene3D" id="3.30.450.20">
    <property type="entry name" value="PAS domain"/>
    <property type="match status" value="1"/>
</dbReference>
<dbReference type="InterPro" id="IPR003594">
    <property type="entry name" value="HATPase_dom"/>
</dbReference>
<keyword evidence="5" id="KW-0808">Transferase</keyword>
<dbReference type="Gene3D" id="3.40.50.2300">
    <property type="match status" value="1"/>
</dbReference>
<dbReference type="SUPFAM" id="SSF47384">
    <property type="entry name" value="Homodimeric domain of signal transducing histidine kinase"/>
    <property type="match status" value="1"/>
</dbReference>
<dbReference type="GeneID" id="29944444"/>
<dbReference type="GO" id="GO:0005524">
    <property type="term" value="F:ATP binding"/>
    <property type="evidence" value="ECO:0007669"/>
    <property type="project" value="UniProtKB-KW"/>
</dbReference>
<dbReference type="SUPFAM" id="SSF55874">
    <property type="entry name" value="ATPase domain of HSP90 chaperone/DNA topoisomerase II/histidine kinase"/>
    <property type="match status" value="1"/>
</dbReference>
<dbReference type="AlphaFoldDB" id="A0A0B7J837"/>
<name>A0A0B7J837_9GAMM</name>
<comment type="subcellular location">
    <subcellularLocation>
        <location evidence="2">Membrane</location>
    </subcellularLocation>
</comment>
<dbReference type="InterPro" id="IPR035965">
    <property type="entry name" value="PAS-like_dom_sf"/>
</dbReference>
<accession>A0A0B7J837</accession>
<dbReference type="CDD" id="cd17546">
    <property type="entry name" value="REC_hyHK_CKI1_RcsC-like"/>
    <property type="match status" value="1"/>
</dbReference>
<dbReference type="InterPro" id="IPR005467">
    <property type="entry name" value="His_kinase_dom"/>
</dbReference>
<protein>
    <recommendedName>
        <fullName evidence="3">histidine kinase</fullName>
        <ecNumber evidence="3">2.7.13.3</ecNumber>
    </recommendedName>
</protein>
<evidence type="ECO:0000313" key="13">
    <source>
        <dbReference type="EMBL" id="PSU99621.1"/>
    </source>
</evidence>
<keyword evidence="4" id="KW-0597">Phosphoprotein</keyword>
<dbReference type="SUPFAM" id="SSF52172">
    <property type="entry name" value="CheY-like"/>
    <property type="match status" value="1"/>
</dbReference>
<evidence type="ECO:0000256" key="10">
    <source>
        <dbReference type="ARBA" id="ARBA00022989"/>
    </source>
</evidence>
<dbReference type="PANTHER" id="PTHR45339">
    <property type="entry name" value="HYBRID SIGNAL TRANSDUCTION HISTIDINE KINASE J"/>
    <property type="match status" value="1"/>
</dbReference>
<dbReference type="InterPro" id="IPR011006">
    <property type="entry name" value="CheY-like_superfamily"/>
</dbReference>
<comment type="caution">
    <text evidence="13">The sequence shown here is derived from an EMBL/GenBank/DDBJ whole genome shotgun (WGS) entry which is preliminary data.</text>
</comment>
<evidence type="ECO:0000256" key="3">
    <source>
        <dbReference type="ARBA" id="ARBA00012438"/>
    </source>
</evidence>
<dbReference type="CDD" id="cd16922">
    <property type="entry name" value="HATPase_EvgS-ArcB-TorS-like"/>
    <property type="match status" value="1"/>
</dbReference>
<evidence type="ECO:0000256" key="12">
    <source>
        <dbReference type="ARBA" id="ARBA00023136"/>
    </source>
</evidence>
<dbReference type="FunFam" id="3.30.565.10:FF:000010">
    <property type="entry name" value="Sensor histidine kinase RcsC"/>
    <property type="match status" value="1"/>
</dbReference>
<dbReference type="SMART" id="SM00387">
    <property type="entry name" value="HATPase_c"/>
    <property type="match status" value="1"/>
</dbReference>
<dbReference type="Pfam" id="PF00072">
    <property type="entry name" value="Response_reg"/>
    <property type="match status" value="1"/>
</dbReference>
<dbReference type="GO" id="GO:0000155">
    <property type="term" value="F:phosphorelay sensor kinase activity"/>
    <property type="evidence" value="ECO:0007669"/>
    <property type="project" value="InterPro"/>
</dbReference>
<gene>
    <name evidence="13" type="ORF">C9J27_08240</name>
</gene>
<organism evidence="13 14">
    <name type="scientific">Photobacterium kishitanii</name>
    <dbReference type="NCBI Taxonomy" id="318456"/>
    <lineage>
        <taxon>Bacteria</taxon>
        <taxon>Pseudomonadati</taxon>
        <taxon>Pseudomonadota</taxon>
        <taxon>Gammaproteobacteria</taxon>
        <taxon>Vibrionales</taxon>
        <taxon>Vibrionaceae</taxon>
        <taxon>Photobacterium</taxon>
    </lineage>
</organism>
<dbReference type="Proteomes" id="UP000241426">
    <property type="component" value="Unassembled WGS sequence"/>
</dbReference>
<proteinExistence type="predicted"/>